<proteinExistence type="predicted"/>
<dbReference type="InterPro" id="IPR029058">
    <property type="entry name" value="AB_hydrolase_fold"/>
</dbReference>
<reference evidence="3 4" key="1">
    <citation type="submission" date="2016-12" db="EMBL/GenBank/DDBJ databases">
        <title>The genomes of Aspergillus section Nigri reveals drivers in fungal speciation.</title>
        <authorList>
            <consortium name="DOE Joint Genome Institute"/>
            <person name="Vesth T.C."/>
            <person name="Nybo J."/>
            <person name="Theobald S."/>
            <person name="Brandl J."/>
            <person name="Frisvad J.C."/>
            <person name="Nielsen K.F."/>
            <person name="Lyhne E.K."/>
            <person name="Kogle M.E."/>
            <person name="Kuo A."/>
            <person name="Riley R."/>
            <person name="Clum A."/>
            <person name="Nolan M."/>
            <person name="Lipzen A."/>
            <person name="Salamov A."/>
            <person name="Henrissat B."/>
            <person name="Wiebenga A."/>
            <person name="De Vries R.P."/>
            <person name="Grigoriev I.V."/>
            <person name="Mortensen U.H."/>
            <person name="Andersen M.R."/>
            <person name="Baker S.E."/>
        </authorList>
    </citation>
    <scope>NUCLEOTIDE SEQUENCE [LARGE SCALE GENOMIC DNA]</scope>
    <source>
        <strain evidence="3 4">JOP 1030-1</strain>
    </source>
</reference>
<dbReference type="OrthoDB" id="10249433at2759"/>
<keyword evidence="1" id="KW-0812">Transmembrane</keyword>
<accession>A0A318ZCZ8</accession>
<keyword evidence="3" id="KW-0378">Hydrolase</keyword>
<name>A0A318ZCZ8_9EURO</name>
<dbReference type="GO" id="GO:0016020">
    <property type="term" value="C:membrane"/>
    <property type="evidence" value="ECO:0007669"/>
    <property type="project" value="TreeGrafter"/>
</dbReference>
<dbReference type="Gene3D" id="3.40.50.1820">
    <property type="entry name" value="alpha/beta hydrolase"/>
    <property type="match status" value="1"/>
</dbReference>
<dbReference type="AlphaFoldDB" id="A0A318ZCZ8"/>
<keyword evidence="1" id="KW-0472">Membrane</keyword>
<dbReference type="STRING" id="1450539.A0A318ZCZ8"/>
<evidence type="ECO:0000313" key="4">
    <source>
        <dbReference type="Proteomes" id="UP000248349"/>
    </source>
</evidence>
<keyword evidence="1" id="KW-1133">Transmembrane helix</keyword>
<keyword evidence="4" id="KW-1185">Reference proteome</keyword>
<sequence>MRDQWTLQRLRRGSVATAIAAISRTTPRTCPPWHASRATIPAATIRRLTTAPRAHHHHRFKHFTHPLPTTIPPQKRTLLTSTLPPILIPPTIFIGLLLALWTWKCIWIVLLQDKLLYLSWLPPLSRSETIAAYEPDCRPVQWTTQQIRSLDGTKLTVCEGRLPPLPTHESNQRRVVVICYFQGNGGSTPLRLPLLSQTLRTLAPSSRQSQPPEEQVDYIIVALSYRGYWTSSGRASQKGIERDAQAFLGWVMRTYAASAREVSVVLWGHSLGAAIASTALATHLCDGGGEVVPVASPHAGRDHAPGVVVAAAAAAATPLPIRGLVLEAPSASVKDMLISLYPQKWLPYRYLWPFLWNHWDGVAALRRMAAWRDQRQMPIQKSGDGASAVRRLPPILLLTAEKDEVIPPEAAAQLEEEARRLRIEMVRTEVAGAMHTEAPVRPVGRRALVEFILRCSGES</sequence>
<organism evidence="3 4">
    <name type="scientific">Aspergillus saccharolyticus JOP 1030-1</name>
    <dbReference type="NCBI Taxonomy" id="1450539"/>
    <lineage>
        <taxon>Eukaryota</taxon>
        <taxon>Fungi</taxon>
        <taxon>Dikarya</taxon>
        <taxon>Ascomycota</taxon>
        <taxon>Pezizomycotina</taxon>
        <taxon>Eurotiomycetes</taxon>
        <taxon>Eurotiomycetidae</taxon>
        <taxon>Eurotiales</taxon>
        <taxon>Aspergillaceae</taxon>
        <taxon>Aspergillus</taxon>
        <taxon>Aspergillus subgen. Circumdati</taxon>
    </lineage>
</organism>
<gene>
    <name evidence="3" type="ORF">BP01DRAFT_359406</name>
</gene>
<dbReference type="RefSeq" id="XP_025428505.1">
    <property type="nucleotide sequence ID" value="XM_025575672.1"/>
</dbReference>
<evidence type="ECO:0000259" key="2">
    <source>
        <dbReference type="Pfam" id="PF12697"/>
    </source>
</evidence>
<dbReference type="PANTHER" id="PTHR12277">
    <property type="entry name" value="ALPHA/BETA HYDROLASE DOMAIN-CONTAINING PROTEIN"/>
    <property type="match status" value="1"/>
</dbReference>
<evidence type="ECO:0000256" key="1">
    <source>
        <dbReference type="SAM" id="Phobius"/>
    </source>
</evidence>
<dbReference type="InterPro" id="IPR000073">
    <property type="entry name" value="AB_hydrolase_1"/>
</dbReference>
<dbReference type="Pfam" id="PF12697">
    <property type="entry name" value="Abhydrolase_6"/>
    <property type="match status" value="1"/>
</dbReference>
<dbReference type="PANTHER" id="PTHR12277:SF64">
    <property type="entry name" value="SUPERFAMILY HYDROLASE, PUTATIVE (AFU_ORTHOLOGUE AFUA_3G01760)-RELATED"/>
    <property type="match status" value="1"/>
</dbReference>
<dbReference type="Proteomes" id="UP000248349">
    <property type="component" value="Unassembled WGS sequence"/>
</dbReference>
<evidence type="ECO:0000313" key="3">
    <source>
        <dbReference type="EMBL" id="PYH42523.1"/>
    </source>
</evidence>
<dbReference type="EMBL" id="KZ821251">
    <property type="protein sequence ID" value="PYH42523.1"/>
    <property type="molecule type" value="Genomic_DNA"/>
</dbReference>
<dbReference type="GeneID" id="37076900"/>
<protein>
    <submittedName>
        <fullName evidence="3">Alpha/beta-hydrolase</fullName>
    </submittedName>
</protein>
<feature type="domain" description="AB hydrolase-1" evidence="2">
    <location>
        <begin position="218"/>
        <end position="439"/>
    </location>
</feature>
<feature type="transmembrane region" description="Helical" evidence="1">
    <location>
        <begin position="86"/>
        <end position="111"/>
    </location>
</feature>
<dbReference type="GO" id="GO:0008474">
    <property type="term" value="F:palmitoyl-(protein) hydrolase activity"/>
    <property type="evidence" value="ECO:0007669"/>
    <property type="project" value="TreeGrafter"/>
</dbReference>
<dbReference type="SUPFAM" id="SSF53474">
    <property type="entry name" value="alpha/beta-Hydrolases"/>
    <property type="match status" value="1"/>
</dbReference>